<protein>
    <recommendedName>
        <fullName evidence="3">Lysozyme inhibitor LprI N-terminal domain-containing protein</fullName>
    </recommendedName>
</protein>
<organism evidence="1 2">
    <name type="scientific">Cloacibacillus evryensis</name>
    <dbReference type="NCBI Taxonomy" id="508460"/>
    <lineage>
        <taxon>Bacteria</taxon>
        <taxon>Thermotogati</taxon>
        <taxon>Synergistota</taxon>
        <taxon>Synergistia</taxon>
        <taxon>Synergistales</taxon>
        <taxon>Synergistaceae</taxon>
        <taxon>Cloacibacillus</taxon>
    </lineage>
</organism>
<proteinExistence type="predicted"/>
<keyword evidence="2" id="KW-1185">Reference proteome</keyword>
<comment type="caution">
    <text evidence="1">The sequence shown here is derived from an EMBL/GenBank/DDBJ whole genome shotgun (WGS) entry which is preliminary data.</text>
</comment>
<dbReference type="AlphaFoldDB" id="A0AAW5K2V0"/>
<name>A0AAW5K2V0_9BACT</name>
<accession>A0AAW5K2V0</accession>
<evidence type="ECO:0008006" key="3">
    <source>
        <dbReference type="Google" id="ProtNLM"/>
    </source>
</evidence>
<reference evidence="1 2" key="1">
    <citation type="submission" date="2022-06" db="EMBL/GenBank/DDBJ databases">
        <title>Isolation of gut microbiota from human fecal samples.</title>
        <authorList>
            <person name="Pamer E.G."/>
            <person name="Barat B."/>
            <person name="Waligurski E."/>
            <person name="Medina S."/>
            <person name="Paddock L."/>
            <person name="Mostad J."/>
        </authorList>
    </citation>
    <scope>NUCLEOTIDE SEQUENCE [LARGE SCALE GENOMIC DNA]</scope>
    <source>
        <strain evidence="1 2">DFI.9.90</strain>
    </source>
</reference>
<gene>
    <name evidence="1" type="ORF">NE630_11830</name>
</gene>
<dbReference type="EMBL" id="JANFYT010000027">
    <property type="protein sequence ID" value="MCQ4815120.1"/>
    <property type="molecule type" value="Genomic_DNA"/>
</dbReference>
<evidence type="ECO:0000313" key="2">
    <source>
        <dbReference type="Proteomes" id="UP001205919"/>
    </source>
</evidence>
<evidence type="ECO:0000313" key="1">
    <source>
        <dbReference type="EMBL" id="MCQ4815120.1"/>
    </source>
</evidence>
<dbReference type="GeneID" id="95755052"/>
<dbReference type="Proteomes" id="UP001205919">
    <property type="component" value="Unassembled WGS sequence"/>
</dbReference>
<sequence>MKGLSIMSGRSCILWCSMIALFVFPAVPLASDTKPRLRASSFLCHDFSDAPQSRFVEMSDKAFGRECEKLRKELEDSYNAYYMMLDDGGRRELFESEVFWEKYLRCYQKNLCDTLDRPLLIFTGEAKSPVITNVYREIVTDILRWRINDLKRWEKGRYLSNANNSTEDIERKLSGERRRYTQLKSDAVLLRYVLYHYDRRNMDKTANLFGEKKLDFLENRTSDKRTLLCEQLEMRTRGNRVLEMISAGLRGVAPVIREEGPS</sequence>
<dbReference type="RefSeq" id="WP_008709284.1">
    <property type="nucleotide sequence ID" value="NZ_DBEWVB010000217.1"/>
</dbReference>